<proteinExistence type="predicted"/>
<dbReference type="AlphaFoldDB" id="A0A235BUC4"/>
<gene>
    <name evidence="1" type="ORF">CH330_04740</name>
</gene>
<accession>A0A235BUC4</accession>
<evidence type="ECO:0000313" key="2">
    <source>
        <dbReference type="Proteomes" id="UP000215559"/>
    </source>
</evidence>
<sequence length="104" mass="12314">MLKGKLKDTQGYIETWGTIKALIEVWHEGKDLVIKGECTDIVELYTWLLPTIQNAHPKKDLLLGPIIFSETEQERNRLMHRVRKYFEKNSYRMEKVTPSRKVQL</sequence>
<evidence type="ECO:0000313" key="1">
    <source>
        <dbReference type="EMBL" id="OYD15816.1"/>
    </source>
</evidence>
<protein>
    <submittedName>
        <fullName evidence="1">Uncharacterized protein</fullName>
    </submittedName>
</protein>
<dbReference type="EMBL" id="NOZP01000083">
    <property type="protein sequence ID" value="OYD15816.1"/>
    <property type="molecule type" value="Genomic_DNA"/>
</dbReference>
<name>A0A235BUC4_UNCW3</name>
<organism evidence="1 2">
    <name type="scientific">candidate division WOR-3 bacterium JGI_Cruoil_03_51_56</name>
    <dbReference type="NCBI Taxonomy" id="1973747"/>
    <lineage>
        <taxon>Bacteria</taxon>
        <taxon>Bacteria division WOR-3</taxon>
    </lineage>
</organism>
<reference evidence="1 2" key="1">
    <citation type="submission" date="2017-07" db="EMBL/GenBank/DDBJ databases">
        <title>Recovery of genomes from metagenomes via a dereplication, aggregation, and scoring strategy.</title>
        <authorList>
            <person name="Sieber C.M."/>
            <person name="Probst A.J."/>
            <person name="Sharrar A."/>
            <person name="Thomas B.C."/>
            <person name="Hess M."/>
            <person name="Tringe S.G."/>
            <person name="Banfield J.F."/>
        </authorList>
    </citation>
    <scope>NUCLEOTIDE SEQUENCE [LARGE SCALE GENOMIC DNA]</scope>
    <source>
        <strain evidence="1">JGI_Cruoil_03_51_56</strain>
    </source>
</reference>
<comment type="caution">
    <text evidence="1">The sequence shown here is derived from an EMBL/GenBank/DDBJ whole genome shotgun (WGS) entry which is preliminary data.</text>
</comment>
<dbReference type="Proteomes" id="UP000215559">
    <property type="component" value="Unassembled WGS sequence"/>
</dbReference>